<dbReference type="AlphaFoldDB" id="A0A1V3G965"/>
<feature type="compositionally biased region" description="Basic residues" evidence="1">
    <location>
        <begin position="93"/>
        <end position="110"/>
    </location>
</feature>
<dbReference type="Proteomes" id="UP000188597">
    <property type="component" value="Unassembled WGS sequence"/>
</dbReference>
<protein>
    <submittedName>
        <fullName evidence="2">Uncharacterized protein</fullName>
    </submittedName>
</protein>
<evidence type="ECO:0000313" key="3">
    <source>
        <dbReference type="Proteomes" id="UP000188597"/>
    </source>
</evidence>
<gene>
    <name evidence="2" type="ORF">UN64_12250</name>
</gene>
<organism evidence="2 3">
    <name type="scientific">Fictibacillus arsenicus</name>
    <dbReference type="NCBI Taxonomy" id="255247"/>
    <lineage>
        <taxon>Bacteria</taxon>
        <taxon>Bacillati</taxon>
        <taxon>Bacillota</taxon>
        <taxon>Bacilli</taxon>
        <taxon>Bacillales</taxon>
        <taxon>Fictibacillaceae</taxon>
        <taxon>Fictibacillus</taxon>
    </lineage>
</organism>
<dbReference type="RefSeq" id="WP_077363060.1">
    <property type="nucleotide sequence ID" value="NZ_MQMF01000002.1"/>
</dbReference>
<name>A0A1V3G965_9BACL</name>
<feature type="region of interest" description="Disordered" evidence="1">
    <location>
        <begin position="1"/>
        <end position="51"/>
    </location>
</feature>
<reference evidence="2 3" key="1">
    <citation type="submission" date="2016-11" db="EMBL/GenBank/DDBJ databases">
        <authorList>
            <person name="Jaros S."/>
            <person name="Januszkiewicz K."/>
            <person name="Wedrychowicz H."/>
        </authorList>
    </citation>
    <scope>NUCLEOTIDE SEQUENCE [LARGE SCALE GENOMIC DNA]</scope>
    <source>
        <strain evidence="2 3">Con a/3</strain>
    </source>
</reference>
<evidence type="ECO:0000313" key="2">
    <source>
        <dbReference type="EMBL" id="OOE12817.1"/>
    </source>
</evidence>
<sequence>MSKKGKKRSEESPNGTGGKGGRCSESPNGKGASAAAGDGGKKLRKKLTDGASTPVAAAAANGAGIPSIEDAIREILARTAVERVEEAAEALRANKKTKKSCKKSCKKSKKCKENNTDSCWE</sequence>
<accession>A0A1V3G965</accession>
<comment type="caution">
    <text evidence="2">The sequence shown here is derived from an EMBL/GenBank/DDBJ whole genome shotgun (WGS) entry which is preliminary data.</text>
</comment>
<feature type="region of interest" description="Disordered" evidence="1">
    <location>
        <begin position="91"/>
        <end position="121"/>
    </location>
</feature>
<evidence type="ECO:0000256" key="1">
    <source>
        <dbReference type="SAM" id="MobiDB-lite"/>
    </source>
</evidence>
<proteinExistence type="predicted"/>
<dbReference type="EMBL" id="MQMF01000002">
    <property type="protein sequence ID" value="OOE12817.1"/>
    <property type="molecule type" value="Genomic_DNA"/>
</dbReference>